<dbReference type="Proteomes" id="UP000807353">
    <property type="component" value="Unassembled WGS sequence"/>
</dbReference>
<dbReference type="EMBL" id="MU150238">
    <property type="protein sequence ID" value="KAF9467098.1"/>
    <property type="molecule type" value="Genomic_DNA"/>
</dbReference>
<name>A0A9P5YDX7_9AGAR</name>
<protein>
    <submittedName>
        <fullName evidence="2">Uncharacterized protein</fullName>
    </submittedName>
</protein>
<accession>A0A9P5YDX7</accession>
<dbReference type="OrthoDB" id="2644397at2759"/>
<evidence type="ECO:0000313" key="2">
    <source>
        <dbReference type="EMBL" id="KAF9467098.1"/>
    </source>
</evidence>
<feature type="transmembrane region" description="Helical" evidence="1">
    <location>
        <begin position="144"/>
        <end position="164"/>
    </location>
</feature>
<keyword evidence="1" id="KW-1133">Transmembrane helix</keyword>
<reference evidence="2" key="1">
    <citation type="submission" date="2020-11" db="EMBL/GenBank/DDBJ databases">
        <authorList>
            <consortium name="DOE Joint Genome Institute"/>
            <person name="Ahrendt S."/>
            <person name="Riley R."/>
            <person name="Andreopoulos W."/>
            <person name="Labutti K."/>
            <person name="Pangilinan J."/>
            <person name="Ruiz-Duenas F.J."/>
            <person name="Barrasa J.M."/>
            <person name="Sanchez-Garcia M."/>
            <person name="Camarero S."/>
            <person name="Miyauchi S."/>
            <person name="Serrano A."/>
            <person name="Linde D."/>
            <person name="Babiker R."/>
            <person name="Drula E."/>
            <person name="Ayuso-Fernandez I."/>
            <person name="Pacheco R."/>
            <person name="Padilla G."/>
            <person name="Ferreira P."/>
            <person name="Barriuso J."/>
            <person name="Kellner H."/>
            <person name="Castanera R."/>
            <person name="Alfaro M."/>
            <person name="Ramirez L."/>
            <person name="Pisabarro A.G."/>
            <person name="Kuo A."/>
            <person name="Tritt A."/>
            <person name="Lipzen A."/>
            <person name="He G."/>
            <person name="Yan M."/>
            <person name="Ng V."/>
            <person name="Cullen D."/>
            <person name="Martin F."/>
            <person name="Rosso M.-N."/>
            <person name="Henrissat B."/>
            <person name="Hibbett D."/>
            <person name="Martinez A.T."/>
            <person name="Grigoriev I.V."/>
        </authorList>
    </citation>
    <scope>NUCLEOTIDE SEQUENCE</scope>
    <source>
        <strain evidence="2">CBS 247.69</strain>
    </source>
</reference>
<proteinExistence type="predicted"/>
<keyword evidence="3" id="KW-1185">Reference proteome</keyword>
<organism evidence="2 3">
    <name type="scientific">Collybia nuda</name>
    <dbReference type="NCBI Taxonomy" id="64659"/>
    <lineage>
        <taxon>Eukaryota</taxon>
        <taxon>Fungi</taxon>
        <taxon>Dikarya</taxon>
        <taxon>Basidiomycota</taxon>
        <taxon>Agaricomycotina</taxon>
        <taxon>Agaricomycetes</taxon>
        <taxon>Agaricomycetidae</taxon>
        <taxon>Agaricales</taxon>
        <taxon>Tricholomatineae</taxon>
        <taxon>Clitocybaceae</taxon>
        <taxon>Collybia</taxon>
    </lineage>
</organism>
<evidence type="ECO:0000313" key="3">
    <source>
        <dbReference type="Proteomes" id="UP000807353"/>
    </source>
</evidence>
<evidence type="ECO:0000256" key="1">
    <source>
        <dbReference type="SAM" id="Phobius"/>
    </source>
</evidence>
<feature type="transmembrane region" description="Helical" evidence="1">
    <location>
        <begin position="80"/>
        <end position="104"/>
    </location>
</feature>
<gene>
    <name evidence="2" type="ORF">BDZ94DRAFT_1305594</name>
</gene>
<comment type="caution">
    <text evidence="2">The sequence shown here is derived from an EMBL/GenBank/DDBJ whole genome shotgun (WGS) entry which is preliminary data.</text>
</comment>
<sequence length="580" mass="62565">MFSPLRRPAHLPLLMRDYEGPHAPSASYIDFTSTSIAKLEEAKSRTGESEEEWANNFERTEVWGNGWEERVVVSIGHQTSLLSIGISMISQAFTILYLTLLIYFTQQLSLRRNLSIKQTLTATHDKSTAWTGLGSALVSLFSQINLPASLGGVAIITLYLLGVATLKVSTPSLFAVVPFNMTVMDHVQTEIGSPFTMVPQDRITVAATSAALPVIAQLPTIGLSGNVLFDVLNENHGIGNATVNTTTINVKCGALPGVVEQAMIFQTGGSGRLIDNDTATWEVSIPVQGLEQGAGNVSAFVYTMENPLYSLQAIGCSLEVSNNTDLVDPQSKQLLTSPMPKTYSNWTSWQPIPEEGIWLTDMWQTLMVNGLPSNHAPSGDTFFNAGDLPGLYPLLSVIEVSVLTELGWLSSNGKNGPVEGTNSAGLVPIPAKLHELENALAKTTAALFWSAGHIGQLEVEKPQNHTGLAQIQQPLLASHLKLNVLPISVGLGTSIVLFILSMLMVGFSDDIKPGVENVGILHVFWMSAVGSVGQKRIARVGEPTTQALREAGMFKMRIADGSTDNELDTRSLMEIAGRFR</sequence>
<dbReference type="AlphaFoldDB" id="A0A9P5YDX7"/>
<keyword evidence="1" id="KW-0812">Transmembrane</keyword>
<keyword evidence="1" id="KW-0472">Membrane</keyword>
<feature type="transmembrane region" description="Helical" evidence="1">
    <location>
        <begin position="484"/>
        <end position="507"/>
    </location>
</feature>